<dbReference type="Pfam" id="PF00005">
    <property type="entry name" value="ABC_tran"/>
    <property type="match status" value="1"/>
</dbReference>
<dbReference type="InterPro" id="IPR039421">
    <property type="entry name" value="Type_1_exporter"/>
</dbReference>
<dbReference type="CDD" id="cd03228">
    <property type="entry name" value="ABCC_MRP_Like"/>
    <property type="match status" value="1"/>
</dbReference>
<dbReference type="InterPro" id="IPR036640">
    <property type="entry name" value="ABC1_TM_sf"/>
</dbReference>
<keyword evidence="3" id="KW-0547">Nucleotide-binding</keyword>
<dbReference type="PROSITE" id="PS50893">
    <property type="entry name" value="ABC_TRANSPORTER_2"/>
    <property type="match status" value="1"/>
</dbReference>
<dbReference type="Gene3D" id="3.40.50.300">
    <property type="entry name" value="P-loop containing nucleotide triphosphate hydrolases"/>
    <property type="match status" value="1"/>
</dbReference>
<dbReference type="EMBL" id="FXZM01000010">
    <property type="protein sequence ID" value="SMY12537.1"/>
    <property type="molecule type" value="Genomic_DNA"/>
</dbReference>
<evidence type="ECO:0000256" key="8">
    <source>
        <dbReference type="SAM" id="Phobius"/>
    </source>
</evidence>
<evidence type="ECO:0000313" key="11">
    <source>
        <dbReference type="EMBL" id="SMY12537.1"/>
    </source>
</evidence>
<feature type="region of interest" description="Disordered" evidence="7">
    <location>
        <begin position="1"/>
        <end position="27"/>
    </location>
</feature>
<dbReference type="Proteomes" id="UP000234462">
    <property type="component" value="Unassembled WGS sequence"/>
</dbReference>
<feature type="transmembrane region" description="Helical" evidence="8">
    <location>
        <begin position="200"/>
        <end position="221"/>
    </location>
</feature>
<accession>A0A2H1L6K9</accession>
<dbReference type="GO" id="GO:0140359">
    <property type="term" value="F:ABC-type transporter activity"/>
    <property type="evidence" value="ECO:0007669"/>
    <property type="project" value="InterPro"/>
</dbReference>
<feature type="transmembrane region" description="Helical" evidence="8">
    <location>
        <begin position="36"/>
        <end position="59"/>
    </location>
</feature>
<evidence type="ECO:0000256" key="1">
    <source>
        <dbReference type="ARBA" id="ARBA00004651"/>
    </source>
</evidence>
<evidence type="ECO:0000256" key="2">
    <source>
        <dbReference type="ARBA" id="ARBA00022692"/>
    </source>
</evidence>
<evidence type="ECO:0000259" key="10">
    <source>
        <dbReference type="PROSITE" id="PS50929"/>
    </source>
</evidence>
<dbReference type="GO" id="GO:0016887">
    <property type="term" value="F:ATP hydrolysis activity"/>
    <property type="evidence" value="ECO:0007669"/>
    <property type="project" value="InterPro"/>
</dbReference>
<keyword evidence="6 8" id="KW-0472">Membrane</keyword>
<dbReference type="AlphaFoldDB" id="A0A2H1L6K9"/>
<evidence type="ECO:0000313" key="12">
    <source>
        <dbReference type="Proteomes" id="UP000234462"/>
    </source>
</evidence>
<evidence type="ECO:0000256" key="4">
    <source>
        <dbReference type="ARBA" id="ARBA00022840"/>
    </source>
</evidence>
<dbReference type="InterPro" id="IPR027417">
    <property type="entry name" value="P-loop_NTPase"/>
</dbReference>
<keyword evidence="2 8" id="KW-0812">Transmembrane</keyword>
<dbReference type="PANTHER" id="PTHR24221:SF590">
    <property type="entry name" value="COMPONENT LINKED WITH THE ASSEMBLY OF CYTOCHROME' TRANSPORT TRANSMEMBRANE ATP-BINDING PROTEIN ABC TRANSPORTER CYDD-RELATED"/>
    <property type="match status" value="1"/>
</dbReference>
<keyword evidence="12" id="KW-1185">Reference proteome</keyword>
<dbReference type="InterPro" id="IPR011527">
    <property type="entry name" value="ABC1_TM_dom"/>
</dbReference>
<evidence type="ECO:0000256" key="7">
    <source>
        <dbReference type="SAM" id="MobiDB-lite"/>
    </source>
</evidence>
<gene>
    <name evidence="11" type="ORF">BJEO58_02134</name>
</gene>
<feature type="transmembrane region" description="Helical" evidence="8">
    <location>
        <begin position="100"/>
        <end position="125"/>
    </location>
</feature>
<dbReference type="InterPro" id="IPR003593">
    <property type="entry name" value="AAA+_ATPase"/>
</dbReference>
<dbReference type="PROSITE" id="PS00211">
    <property type="entry name" value="ABC_TRANSPORTER_1"/>
    <property type="match status" value="1"/>
</dbReference>
<dbReference type="PANTHER" id="PTHR24221">
    <property type="entry name" value="ATP-BINDING CASSETTE SUB-FAMILY B"/>
    <property type="match status" value="1"/>
</dbReference>
<keyword evidence="5 8" id="KW-1133">Transmembrane helix</keyword>
<feature type="transmembrane region" description="Helical" evidence="8">
    <location>
        <begin position="173"/>
        <end position="194"/>
    </location>
</feature>
<sequence length="591" mass="60261">MTRPIGRTAAGAPGTRSAGPPSGPLDPRVRHATPRWVLLVSVALGWVSALAAALLFVLLGDVVDLLPAGRGLDGGASPAGTANAPADGGAGSWAGERGRYALAAACALVAALCSGVGAWFGEWAASTTETRLRRAVVSSVFRGGSVRASAQTGRLLAAATTSVEKAAQYRASFLGPITASLTIPLLVLLVMALAVDAVTAGILAVLILLVPLLIGGFQRLVRPVGGAYRRSQAALTSAFLDAVQALETLVYARAADRQAAVLAARGESHRQTLMRMLGVNQLLILVVDAAFSLAVIVAAAVVGTLRVANGDMSVGDGLTVMLLTTLVIGPVDVVGQFFYIGIAGRASQAQIGSLLRSGDSGVERAPTGGRTPATGSRGAVIELVGVSAGWPGGADVLTDISLRVEPGERVALVGPSGTGKSTLAALIQGHLAPRRGTVRVEGLDPLTDSGAVRGRIAAVEQRAFLFLGSIADNLRLAAPGADDAQLWDALARAGLREEVAAMPAGLDTQVGEQGALLSGGQSQRLAIARAWLQDAPLLVLDEPTSQVDLAAEARILEALDQLAAERTVLMIAHRPGAVLAADRVVDLGVRS</sequence>
<evidence type="ECO:0000256" key="5">
    <source>
        <dbReference type="ARBA" id="ARBA00022989"/>
    </source>
</evidence>
<feature type="transmembrane region" description="Helical" evidence="8">
    <location>
        <begin position="317"/>
        <end position="340"/>
    </location>
</feature>
<feature type="transmembrane region" description="Helical" evidence="8">
    <location>
        <begin position="282"/>
        <end position="305"/>
    </location>
</feature>
<dbReference type="InterPro" id="IPR017871">
    <property type="entry name" value="ABC_transporter-like_CS"/>
</dbReference>
<dbReference type="Gene3D" id="1.20.1560.10">
    <property type="entry name" value="ABC transporter type 1, transmembrane domain"/>
    <property type="match status" value="1"/>
</dbReference>
<proteinExistence type="predicted"/>
<dbReference type="SUPFAM" id="SSF52540">
    <property type="entry name" value="P-loop containing nucleoside triphosphate hydrolases"/>
    <property type="match status" value="1"/>
</dbReference>
<dbReference type="PROSITE" id="PS50929">
    <property type="entry name" value="ABC_TM1F"/>
    <property type="match status" value="1"/>
</dbReference>
<reference evidence="12" key="1">
    <citation type="submission" date="2017-03" db="EMBL/GenBank/DDBJ databases">
        <authorList>
            <person name="Monnet C."/>
        </authorList>
    </citation>
    <scope>NUCLEOTIDE SEQUENCE [LARGE SCALE GENOMIC DNA]</scope>
    <source>
        <strain evidence="12">SJ5-8</strain>
    </source>
</reference>
<feature type="domain" description="ABC transmembrane type-1" evidence="10">
    <location>
        <begin position="39"/>
        <end position="343"/>
    </location>
</feature>
<evidence type="ECO:0000259" key="9">
    <source>
        <dbReference type="PROSITE" id="PS50893"/>
    </source>
</evidence>
<dbReference type="GO" id="GO:0005524">
    <property type="term" value="F:ATP binding"/>
    <property type="evidence" value="ECO:0007669"/>
    <property type="project" value="UniProtKB-KW"/>
</dbReference>
<dbReference type="Pfam" id="PF00664">
    <property type="entry name" value="ABC_membrane"/>
    <property type="match status" value="1"/>
</dbReference>
<dbReference type="GO" id="GO:0005886">
    <property type="term" value="C:plasma membrane"/>
    <property type="evidence" value="ECO:0007669"/>
    <property type="project" value="UniProtKB-SubCell"/>
</dbReference>
<evidence type="ECO:0000256" key="6">
    <source>
        <dbReference type="ARBA" id="ARBA00023136"/>
    </source>
</evidence>
<evidence type="ECO:0000256" key="3">
    <source>
        <dbReference type="ARBA" id="ARBA00022741"/>
    </source>
</evidence>
<dbReference type="SMART" id="SM00382">
    <property type="entry name" value="AAA"/>
    <property type="match status" value="1"/>
</dbReference>
<organism evidence="11 12">
    <name type="scientific">Brevibacterium jeotgali</name>
    <dbReference type="NCBI Taxonomy" id="1262550"/>
    <lineage>
        <taxon>Bacteria</taxon>
        <taxon>Bacillati</taxon>
        <taxon>Actinomycetota</taxon>
        <taxon>Actinomycetes</taxon>
        <taxon>Micrococcales</taxon>
        <taxon>Brevibacteriaceae</taxon>
        <taxon>Brevibacterium</taxon>
    </lineage>
</organism>
<dbReference type="InterPro" id="IPR003439">
    <property type="entry name" value="ABC_transporter-like_ATP-bd"/>
</dbReference>
<keyword evidence="4" id="KW-0067">ATP-binding</keyword>
<feature type="domain" description="ABC transporter" evidence="9">
    <location>
        <begin position="381"/>
        <end position="591"/>
    </location>
</feature>
<protein>
    <submittedName>
        <fullName evidence="11">ABC-type transport system involved in cytochrome bd biosynthesis, ATPase and permease components</fullName>
    </submittedName>
</protein>
<comment type="subcellular location">
    <subcellularLocation>
        <location evidence="1">Cell membrane</location>
        <topology evidence="1">Multi-pass membrane protein</topology>
    </subcellularLocation>
</comment>
<name>A0A2H1L6K9_9MICO</name>
<dbReference type="SUPFAM" id="SSF90123">
    <property type="entry name" value="ABC transporter transmembrane region"/>
    <property type="match status" value="1"/>
</dbReference>